<feature type="signal peptide" evidence="1">
    <location>
        <begin position="1"/>
        <end position="37"/>
    </location>
</feature>
<accession>A0A6I2KVL0</accession>
<dbReference type="InterPro" id="IPR006311">
    <property type="entry name" value="TAT_signal"/>
</dbReference>
<evidence type="ECO:0000313" key="3">
    <source>
        <dbReference type="Proteomes" id="UP000433309"/>
    </source>
</evidence>
<dbReference type="EMBL" id="WKJK01000003">
    <property type="protein sequence ID" value="MRW89843.1"/>
    <property type="molecule type" value="Genomic_DNA"/>
</dbReference>
<evidence type="ECO:0008006" key="4">
    <source>
        <dbReference type="Google" id="ProtNLM"/>
    </source>
</evidence>
<sequence length="170" mass="17730">MNMTTPTISRRSALKALGVATLASVAGQLLLATRAKAALEPAGQGLKDFLAVSTTLTGKNDLNPTLALALYKAMQQTQPELDGALLKLKTALAQDTVLAGGDKTAFADEQKAEHALSQAILQGWYLGTVGKGKKAVCVTYVDALSNRAVADTLVPPSYSYGPCGAWQVKP</sequence>
<dbReference type="InterPro" id="IPR024651">
    <property type="entry name" value="FAD-SLDH_ssu"/>
</dbReference>
<gene>
    <name evidence="2" type="ORF">GJ699_07595</name>
</gene>
<comment type="caution">
    <text evidence="2">The sequence shown here is derived from an EMBL/GenBank/DDBJ whole genome shotgun (WGS) entry which is preliminary data.</text>
</comment>
<keyword evidence="3" id="KW-1185">Reference proteome</keyword>
<protein>
    <recommendedName>
        <fullName evidence="4">Twin-arginine translocation signal domain-containing protein</fullName>
    </recommendedName>
</protein>
<feature type="chain" id="PRO_5026114393" description="Twin-arginine translocation signal domain-containing protein" evidence="1">
    <location>
        <begin position="38"/>
        <end position="170"/>
    </location>
</feature>
<name>A0A6I2KVL0_9BURK</name>
<dbReference type="Pfam" id="PF12318">
    <property type="entry name" value="FAD-SLDH"/>
    <property type="match status" value="1"/>
</dbReference>
<dbReference type="Proteomes" id="UP000433309">
    <property type="component" value="Unassembled WGS sequence"/>
</dbReference>
<evidence type="ECO:0000313" key="2">
    <source>
        <dbReference type="EMBL" id="MRW89843.1"/>
    </source>
</evidence>
<dbReference type="PROSITE" id="PS51318">
    <property type="entry name" value="TAT"/>
    <property type="match status" value="1"/>
</dbReference>
<proteinExistence type="predicted"/>
<keyword evidence="1" id="KW-0732">Signal</keyword>
<organism evidence="2 3">
    <name type="scientific">Duganella guangzhouensis</name>
    <dbReference type="NCBI Taxonomy" id="2666084"/>
    <lineage>
        <taxon>Bacteria</taxon>
        <taxon>Pseudomonadati</taxon>
        <taxon>Pseudomonadota</taxon>
        <taxon>Betaproteobacteria</taxon>
        <taxon>Burkholderiales</taxon>
        <taxon>Oxalobacteraceae</taxon>
        <taxon>Telluria group</taxon>
        <taxon>Duganella</taxon>
    </lineage>
</organism>
<evidence type="ECO:0000256" key="1">
    <source>
        <dbReference type="SAM" id="SignalP"/>
    </source>
</evidence>
<reference evidence="2 3" key="1">
    <citation type="submission" date="2019-11" db="EMBL/GenBank/DDBJ databases">
        <title>Novel species isolated from a subtropical stream in China.</title>
        <authorList>
            <person name="Lu H."/>
        </authorList>
    </citation>
    <scope>NUCLEOTIDE SEQUENCE [LARGE SCALE GENOMIC DNA]</scope>
    <source>
        <strain evidence="2 3">FT80W</strain>
    </source>
</reference>
<dbReference type="AlphaFoldDB" id="A0A6I2KVL0"/>